<protein>
    <submittedName>
        <fullName evidence="1">Uncharacterized protein</fullName>
    </submittedName>
</protein>
<sequence length="76" mass="8752">MALQYLRMQRQRQKLKLVQLVIITRSLNLAEKTSLANFDIYLQVKSISWDRVLTLAFAYDAISSDNLYTKISAASI</sequence>
<dbReference type="GeneID" id="36403275"/>
<dbReference type="Proteomes" id="UP000054928">
    <property type="component" value="Unassembled WGS sequence"/>
</dbReference>
<dbReference type="RefSeq" id="XP_024574497.1">
    <property type="nucleotide sequence ID" value="XM_024723530.1"/>
</dbReference>
<reference evidence="2" key="1">
    <citation type="submission" date="2014-09" db="EMBL/GenBank/DDBJ databases">
        <authorList>
            <person name="Sharma Rahul"/>
            <person name="Thines Marco"/>
        </authorList>
    </citation>
    <scope>NUCLEOTIDE SEQUENCE [LARGE SCALE GENOMIC DNA]</scope>
</reference>
<keyword evidence="2" id="KW-1185">Reference proteome</keyword>
<dbReference type="AlphaFoldDB" id="A0A0P1ABH2"/>
<organism evidence="1 2">
    <name type="scientific">Plasmopara halstedii</name>
    <name type="common">Downy mildew of sunflower</name>
    <dbReference type="NCBI Taxonomy" id="4781"/>
    <lineage>
        <taxon>Eukaryota</taxon>
        <taxon>Sar</taxon>
        <taxon>Stramenopiles</taxon>
        <taxon>Oomycota</taxon>
        <taxon>Peronosporomycetes</taxon>
        <taxon>Peronosporales</taxon>
        <taxon>Peronosporaceae</taxon>
        <taxon>Plasmopara</taxon>
    </lineage>
</organism>
<evidence type="ECO:0000313" key="2">
    <source>
        <dbReference type="Proteomes" id="UP000054928"/>
    </source>
</evidence>
<evidence type="ECO:0000313" key="1">
    <source>
        <dbReference type="EMBL" id="CEG38128.1"/>
    </source>
</evidence>
<proteinExistence type="predicted"/>
<name>A0A0P1ABH2_PLAHL</name>
<dbReference type="EMBL" id="CCYD01000321">
    <property type="protein sequence ID" value="CEG38128.1"/>
    <property type="molecule type" value="Genomic_DNA"/>
</dbReference>
<accession>A0A0P1ABH2</accession>